<feature type="transmembrane region" description="Helical" evidence="2">
    <location>
        <begin position="111"/>
        <end position="130"/>
    </location>
</feature>
<keyword evidence="4" id="KW-1185">Reference proteome</keyword>
<reference evidence="3 4" key="1">
    <citation type="submission" date="2018-06" db="EMBL/GenBank/DDBJ databases">
        <authorList>
            <consortium name="Pathogen Informatics"/>
            <person name="Doyle S."/>
        </authorList>
    </citation>
    <scope>NUCLEOTIDE SEQUENCE [LARGE SCALE GENOMIC DNA]</scope>
    <source>
        <strain evidence="3 4">NCTC10738</strain>
    </source>
</reference>
<feature type="compositionally biased region" description="Polar residues" evidence="1">
    <location>
        <begin position="292"/>
        <end position="304"/>
    </location>
</feature>
<feature type="region of interest" description="Disordered" evidence="1">
    <location>
        <begin position="283"/>
        <end position="304"/>
    </location>
</feature>
<feature type="transmembrane region" description="Helical" evidence="2">
    <location>
        <begin position="150"/>
        <end position="168"/>
    </location>
</feature>
<feature type="transmembrane region" description="Helical" evidence="2">
    <location>
        <begin position="205"/>
        <end position="222"/>
    </location>
</feature>
<keyword evidence="2" id="KW-1133">Transmembrane helix</keyword>
<evidence type="ECO:0000256" key="1">
    <source>
        <dbReference type="SAM" id="MobiDB-lite"/>
    </source>
</evidence>
<feature type="transmembrane region" description="Helical" evidence="2">
    <location>
        <begin position="82"/>
        <end position="99"/>
    </location>
</feature>
<keyword evidence="2" id="KW-0472">Membrane</keyword>
<dbReference type="AlphaFoldDB" id="A0A380BRQ9"/>
<accession>A0A380BRQ9</accession>
<feature type="transmembrane region" description="Helical" evidence="2">
    <location>
        <begin position="175"/>
        <end position="193"/>
    </location>
</feature>
<protein>
    <submittedName>
        <fullName evidence="3">Uncharacterized protein</fullName>
    </submittedName>
</protein>
<gene>
    <name evidence="3" type="ORF">NCTC10738_03844</name>
</gene>
<proteinExistence type="predicted"/>
<dbReference type="EMBL" id="UGYO01000002">
    <property type="protein sequence ID" value="SUJ05946.1"/>
    <property type="molecule type" value="Genomic_DNA"/>
</dbReference>
<evidence type="ECO:0000313" key="3">
    <source>
        <dbReference type="EMBL" id="SUJ05946.1"/>
    </source>
</evidence>
<evidence type="ECO:0000256" key="2">
    <source>
        <dbReference type="SAM" id="Phobius"/>
    </source>
</evidence>
<evidence type="ECO:0000313" key="4">
    <source>
        <dbReference type="Proteomes" id="UP000254069"/>
    </source>
</evidence>
<name>A0A380BRQ9_9GAMM</name>
<sequence>MLPAGYLLVTISPYFKSIIHRVSMGTAELIRHAILQPYHKISTSLQRFRTGISQRLAKLSTAQKLYLLALFSLPFYEQHPSLTTLLTVSALVIEFWPLFNKLWHSLAGKAVILLFYATIANFSLASSGAIVNEVTGVSAAHFNYTHNFALLLELPVWMVITSSIALLLLQMLLPIYLVGLLLLKLVGLIGFKWQPKYAYPVSTTFLRLMLSFLILHHLMLLVDMERFMESRFRVDDKGVSFSFNGQFKPNEDKANANLPPLHVPDTAQGKDVLSAEQETNKLNTEHQDPAGQKSQAQETENNATKAEDDALVYARFTAAYRHKVRQLVADFAFGMEADGRSRCQMSANATGVELNDYELLQILPDAGELYGYRFEVIPCVSAAFPRTLGRPSSLPSD</sequence>
<keyword evidence="2" id="KW-0812">Transmembrane</keyword>
<organism evidence="3 4">
    <name type="scientific">Shewanella algae</name>
    <dbReference type="NCBI Taxonomy" id="38313"/>
    <lineage>
        <taxon>Bacteria</taxon>
        <taxon>Pseudomonadati</taxon>
        <taxon>Pseudomonadota</taxon>
        <taxon>Gammaproteobacteria</taxon>
        <taxon>Alteromonadales</taxon>
        <taxon>Shewanellaceae</taxon>
        <taxon>Shewanella</taxon>
    </lineage>
</organism>
<dbReference type="Proteomes" id="UP000254069">
    <property type="component" value="Unassembled WGS sequence"/>
</dbReference>